<sequence length="326" mass="36982">MATLKIIPYNAVENALAQESETLNEQREYNTVYHTREEAETVLPHMEHHAPKEHPEEQSWILLGPWLDLIMTSQGLRETDVHRIQLPVSFLVQLIYASQVGLHLGRVSESDAEDLADAFPKTTARGDALEDLIQRGKFFTRLDTCSLKDAILGKGPIQTVGDLWMRLATSARGMTGIRDLRKHDPSMPVYVYLLPWKDDMKTELEYRVYCPPPKGKIAAISQYKWHAPWYHAASARPEQESIAQRLLENCEVLHQKIMAHPAMTDKLKSQGFVFDVTEDPSTQDVQLIELNDFGAMSGCGACLFHWIRDARVMYGLSEGIEVRVAV</sequence>
<organism evidence="1 2">
    <name type="scientific">Lepraria neglecta</name>
    <dbReference type="NCBI Taxonomy" id="209136"/>
    <lineage>
        <taxon>Eukaryota</taxon>
        <taxon>Fungi</taxon>
        <taxon>Dikarya</taxon>
        <taxon>Ascomycota</taxon>
        <taxon>Pezizomycotina</taxon>
        <taxon>Lecanoromycetes</taxon>
        <taxon>OSLEUM clade</taxon>
        <taxon>Lecanoromycetidae</taxon>
        <taxon>Lecanorales</taxon>
        <taxon>Lecanorineae</taxon>
        <taxon>Stereocaulaceae</taxon>
        <taxon>Lepraria</taxon>
    </lineage>
</organism>
<evidence type="ECO:0000313" key="1">
    <source>
        <dbReference type="EMBL" id="KAK3177155.1"/>
    </source>
</evidence>
<proteinExistence type="predicted"/>
<dbReference type="EMBL" id="JASNWA010000004">
    <property type="protein sequence ID" value="KAK3177155.1"/>
    <property type="molecule type" value="Genomic_DNA"/>
</dbReference>
<protein>
    <recommendedName>
        <fullName evidence="3">Cell division cycle protein 123</fullName>
    </recommendedName>
</protein>
<comment type="caution">
    <text evidence="1">The sequence shown here is derived from an EMBL/GenBank/DDBJ whole genome shotgun (WGS) entry which is preliminary data.</text>
</comment>
<dbReference type="AlphaFoldDB" id="A0AAD9ZFF3"/>
<gene>
    <name evidence="1" type="ORF">OEA41_008483</name>
</gene>
<evidence type="ECO:0008006" key="3">
    <source>
        <dbReference type="Google" id="ProtNLM"/>
    </source>
</evidence>
<name>A0AAD9ZFF3_9LECA</name>
<dbReference type="Proteomes" id="UP001276659">
    <property type="component" value="Unassembled WGS sequence"/>
</dbReference>
<accession>A0AAD9ZFF3</accession>
<keyword evidence="2" id="KW-1185">Reference proteome</keyword>
<evidence type="ECO:0000313" key="2">
    <source>
        <dbReference type="Proteomes" id="UP001276659"/>
    </source>
</evidence>
<reference evidence="1" key="1">
    <citation type="submission" date="2022-11" db="EMBL/GenBank/DDBJ databases">
        <title>Chromosomal genome sequence assembly and mating type (MAT) locus characterization of the leprose asexual lichenized fungus Lepraria neglecta (Nyl.) Erichsen.</title>
        <authorList>
            <person name="Allen J.L."/>
            <person name="Pfeffer B."/>
        </authorList>
    </citation>
    <scope>NUCLEOTIDE SEQUENCE</scope>
    <source>
        <strain evidence="1">Allen 5258</strain>
    </source>
</reference>